<keyword evidence="2" id="KW-1277">Toxin-antitoxin system</keyword>
<sequence>MRSLVFEGDTWAVYETLRTRDKRLHKTLCTMLKEMLRGNPGVGIGKPEALKHDLAGFWSRRLSRRDRIVYRFDDQYIHIFAIGGHYDQFHRGPDATRRMLSPERS</sequence>
<dbReference type="GO" id="GO:0016787">
    <property type="term" value="F:hydrolase activity"/>
    <property type="evidence" value="ECO:0007669"/>
    <property type="project" value="UniProtKB-KW"/>
</dbReference>
<evidence type="ECO:0000256" key="2">
    <source>
        <dbReference type="ARBA" id="ARBA00022649"/>
    </source>
</evidence>
<dbReference type="AlphaFoldDB" id="A0A450W2G0"/>
<evidence type="ECO:0000313" key="7">
    <source>
        <dbReference type="EMBL" id="VFK11240.1"/>
    </source>
</evidence>
<name>A0A450W2G0_9GAMM</name>
<evidence type="ECO:0000256" key="5">
    <source>
        <dbReference type="ARBA" id="ARBA00022801"/>
    </source>
</evidence>
<dbReference type="PANTHER" id="PTHR38039">
    <property type="entry name" value="TOXIN YOEB"/>
    <property type="match status" value="1"/>
</dbReference>
<dbReference type="PANTHER" id="PTHR38039:SF1">
    <property type="entry name" value="TOXIN YOEB"/>
    <property type="match status" value="1"/>
</dbReference>
<organism evidence="7">
    <name type="scientific">Candidatus Kentrum sp. LPFa</name>
    <dbReference type="NCBI Taxonomy" id="2126335"/>
    <lineage>
        <taxon>Bacteria</taxon>
        <taxon>Pseudomonadati</taxon>
        <taxon>Pseudomonadota</taxon>
        <taxon>Gammaproteobacteria</taxon>
        <taxon>Candidatus Kentrum</taxon>
    </lineage>
</organism>
<dbReference type="NCBIfam" id="TIGR02116">
    <property type="entry name" value="toxin_Txe_YoeB"/>
    <property type="match status" value="1"/>
</dbReference>
<proteinExistence type="inferred from homology"/>
<dbReference type="Gene3D" id="3.30.2310.20">
    <property type="entry name" value="RelE-like"/>
    <property type="match status" value="1"/>
</dbReference>
<dbReference type="InterPro" id="IPR009614">
    <property type="entry name" value="YoeB_toxin"/>
</dbReference>
<evidence type="ECO:0000256" key="4">
    <source>
        <dbReference type="ARBA" id="ARBA00022759"/>
    </source>
</evidence>
<keyword evidence="3" id="KW-0540">Nuclease</keyword>
<protein>
    <recommendedName>
        <fullName evidence="6">Putative mRNA interferase YoeB</fullName>
    </recommendedName>
</protein>
<dbReference type="GO" id="GO:0004519">
    <property type="term" value="F:endonuclease activity"/>
    <property type="evidence" value="ECO:0007669"/>
    <property type="project" value="UniProtKB-KW"/>
</dbReference>
<dbReference type="EMBL" id="CAADFK010000021">
    <property type="protein sequence ID" value="VFK11240.1"/>
    <property type="molecule type" value="Genomic_DNA"/>
</dbReference>
<dbReference type="GO" id="GO:0006401">
    <property type="term" value="P:RNA catabolic process"/>
    <property type="evidence" value="ECO:0007669"/>
    <property type="project" value="InterPro"/>
</dbReference>
<accession>A0A450W2G0</accession>
<gene>
    <name evidence="7" type="ORF">BECKLPF1236B_GA0070989_102121</name>
</gene>
<dbReference type="SUPFAM" id="SSF143011">
    <property type="entry name" value="RelE-like"/>
    <property type="match status" value="1"/>
</dbReference>
<evidence type="ECO:0000256" key="6">
    <source>
        <dbReference type="ARBA" id="ARBA00030388"/>
    </source>
</evidence>
<evidence type="ECO:0000256" key="1">
    <source>
        <dbReference type="ARBA" id="ARBA00008172"/>
    </source>
</evidence>
<dbReference type="InterPro" id="IPR035093">
    <property type="entry name" value="RelE/ParE_toxin_dom_sf"/>
</dbReference>
<comment type="similarity">
    <text evidence="1">Belongs to the YoeB family.</text>
</comment>
<reference evidence="7" key="1">
    <citation type="submission" date="2019-02" db="EMBL/GenBank/DDBJ databases">
        <authorList>
            <person name="Gruber-Vodicka R. H."/>
            <person name="Seah K. B. B."/>
        </authorList>
    </citation>
    <scope>NUCLEOTIDE SEQUENCE</scope>
    <source>
        <strain evidence="7">BECK_S313</strain>
    </source>
</reference>
<keyword evidence="4" id="KW-0255">Endonuclease</keyword>
<keyword evidence="5" id="KW-0378">Hydrolase</keyword>
<evidence type="ECO:0000256" key="3">
    <source>
        <dbReference type="ARBA" id="ARBA00022722"/>
    </source>
</evidence>
<dbReference type="Pfam" id="PF06769">
    <property type="entry name" value="YoeB_toxin"/>
    <property type="match status" value="1"/>
</dbReference>